<dbReference type="PANTHER" id="PTHR45453:SF1">
    <property type="entry name" value="PHOSPHATE REGULON SENSOR PROTEIN PHOR"/>
    <property type="match status" value="1"/>
</dbReference>
<dbReference type="InterPro" id="IPR050351">
    <property type="entry name" value="BphY/WalK/GraS-like"/>
</dbReference>
<dbReference type="RefSeq" id="WP_061791356.1">
    <property type="nucleotide sequence ID" value="NZ_JABVDD010000015.1"/>
</dbReference>
<evidence type="ECO:0000256" key="11">
    <source>
        <dbReference type="ARBA" id="ARBA00023012"/>
    </source>
</evidence>
<comment type="subcellular location">
    <subcellularLocation>
        <location evidence="2">Membrane</location>
    </subcellularLocation>
</comment>
<dbReference type="GO" id="GO:0016036">
    <property type="term" value="P:cellular response to phosphate starvation"/>
    <property type="evidence" value="ECO:0007669"/>
    <property type="project" value="TreeGrafter"/>
</dbReference>
<keyword evidence="7" id="KW-0547">Nucleotide-binding</keyword>
<dbReference type="InterPro" id="IPR003661">
    <property type="entry name" value="HisK_dim/P_dom"/>
</dbReference>
<keyword evidence="12" id="KW-0472">Membrane</keyword>
<dbReference type="FunFam" id="3.30.565.10:FF:000013">
    <property type="entry name" value="Two-component sensor histidine kinase"/>
    <property type="match status" value="1"/>
</dbReference>
<evidence type="ECO:0000313" key="13">
    <source>
        <dbReference type="EMBL" id="KAF0824167.1"/>
    </source>
</evidence>
<dbReference type="SUPFAM" id="SSF55874">
    <property type="entry name" value="ATPase domain of HSP90 chaperone/DNA topoisomerase II/histidine kinase"/>
    <property type="match status" value="1"/>
</dbReference>
<keyword evidence="9" id="KW-0067">ATP-binding</keyword>
<evidence type="ECO:0000256" key="8">
    <source>
        <dbReference type="ARBA" id="ARBA00022777"/>
    </source>
</evidence>
<keyword evidence="10" id="KW-1133">Transmembrane helix</keyword>
<keyword evidence="11" id="KW-0902">Two-component regulatory system</keyword>
<proteinExistence type="predicted"/>
<dbReference type="Proteomes" id="UP000465778">
    <property type="component" value="Unassembled WGS sequence"/>
</dbReference>
<evidence type="ECO:0000256" key="12">
    <source>
        <dbReference type="ARBA" id="ARBA00023136"/>
    </source>
</evidence>
<accession>A0A380XFL1</accession>
<dbReference type="GO" id="GO:0005886">
    <property type="term" value="C:plasma membrane"/>
    <property type="evidence" value="ECO:0007669"/>
    <property type="project" value="TreeGrafter"/>
</dbReference>
<dbReference type="PROSITE" id="PS50109">
    <property type="entry name" value="HIS_KIN"/>
    <property type="match status" value="1"/>
</dbReference>
<dbReference type="GeneID" id="67522669"/>
<dbReference type="EC" id="2.7.13.3" evidence="3"/>
<keyword evidence="4" id="KW-0597">Phosphoprotein</keyword>
<dbReference type="Gene3D" id="1.10.287.130">
    <property type="match status" value="1"/>
</dbReference>
<evidence type="ECO:0000256" key="5">
    <source>
        <dbReference type="ARBA" id="ARBA00022679"/>
    </source>
</evidence>
<evidence type="ECO:0000256" key="2">
    <source>
        <dbReference type="ARBA" id="ARBA00004370"/>
    </source>
</evidence>
<dbReference type="SMART" id="SM00387">
    <property type="entry name" value="HATPase_c"/>
    <property type="match status" value="1"/>
</dbReference>
<sequence length="308" mass="35806">MMWTMFILLIIIVLGLLYDRISLNKQIKKIKGDLDESISKNSVTHLRIHYSSTPLISLIDSINRFMEKYHHNREKTNFLEIERKKMITNISHDIRTPLTSILGYMEVIYRENSRMTEEERLKYLEVVYQKAQKLTAITESFFELAQLEAGEIDIKLQRENIVEIIMDVFVAFFVEFERRGITPVIDLPDEPLYVRCDRGSVERILNNLIQNAVKYGAEGKVIGVNIEQADKLCWIGIWDKGEGIMEKDLPHVFNRLFQAEKSRSNAGNGLGLSITKKLVEKQHGQIHVTSKPYERTCFSFSLMAEEQM</sequence>
<evidence type="ECO:0000256" key="4">
    <source>
        <dbReference type="ARBA" id="ARBA00022553"/>
    </source>
</evidence>
<reference evidence="13 14" key="1">
    <citation type="journal article" date="2020" name="G3 (Bethesda)">
        <title>Whole Genome Sequencing and Comparative Genomics of Two Nematicidal Bacillus Strains Reveals a Wide Range of Possible Virulence Factors.</title>
        <authorList>
            <person name="Susic N."/>
            <person name="Janezic S."/>
            <person name="Rupnik M."/>
            <person name="Geric Stare B."/>
        </authorList>
    </citation>
    <scope>NUCLEOTIDE SEQUENCE [LARGE SCALE GENOMIC DNA]</scope>
    <source>
        <strain evidence="13 14">I-1582</strain>
    </source>
</reference>
<protein>
    <recommendedName>
        <fullName evidence="3">histidine kinase</fullName>
        <ecNumber evidence="3">2.7.13.3</ecNumber>
    </recommendedName>
</protein>
<evidence type="ECO:0000256" key="10">
    <source>
        <dbReference type="ARBA" id="ARBA00022989"/>
    </source>
</evidence>
<dbReference type="InterPro" id="IPR036890">
    <property type="entry name" value="HATPase_C_sf"/>
</dbReference>
<dbReference type="CDD" id="cd00082">
    <property type="entry name" value="HisKA"/>
    <property type="match status" value="1"/>
</dbReference>
<gene>
    <name evidence="13" type="ORF">KIS1582_1982</name>
</gene>
<dbReference type="OrthoDB" id="9792991at2"/>
<evidence type="ECO:0000256" key="9">
    <source>
        <dbReference type="ARBA" id="ARBA00022840"/>
    </source>
</evidence>
<dbReference type="Pfam" id="PF02518">
    <property type="entry name" value="HATPase_c"/>
    <property type="match status" value="1"/>
</dbReference>
<dbReference type="InterPro" id="IPR003594">
    <property type="entry name" value="HATPase_dom"/>
</dbReference>
<evidence type="ECO:0000256" key="6">
    <source>
        <dbReference type="ARBA" id="ARBA00022692"/>
    </source>
</evidence>
<evidence type="ECO:0000256" key="7">
    <source>
        <dbReference type="ARBA" id="ARBA00022741"/>
    </source>
</evidence>
<dbReference type="GO" id="GO:0005524">
    <property type="term" value="F:ATP binding"/>
    <property type="evidence" value="ECO:0007669"/>
    <property type="project" value="UniProtKB-KW"/>
</dbReference>
<dbReference type="InterPro" id="IPR036097">
    <property type="entry name" value="HisK_dim/P_sf"/>
</dbReference>
<keyword evidence="5" id="KW-0808">Transferase</keyword>
<dbReference type="Pfam" id="PF00512">
    <property type="entry name" value="HisKA"/>
    <property type="match status" value="1"/>
</dbReference>
<organism evidence="13 14">
    <name type="scientific">Cytobacillus firmus</name>
    <name type="common">Bacillus firmus</name>
    <dbReference type="NCBI Taxonomy" id="1399"/>
    <lineage>
        <taxon>Bacteria</taxon>
        <taxon>Bacillati</taxon>
        <taxon>Bacillota</taxon>
        <taxon>Bacilli</taxon>
        <taxon>Bacillales</taxon>
        <taxon>Bacillaceae</taxon>
        <taxon>Cytobacillus</taxon>
    </lineage>
</organism>
<comment type="caution">
    <text evidence="13">The sequence shown here is derived from an EMBL/GenBank/DDBJ whole genome shotgun (WGS) entry which is preliminary data.</text>
</comment>
<evidence type="ECO:0000256" key="1">
    <source>
        <dbReference type="ARBA" id="ARBA00000085"/>
    </source>
</evidence>
<dbReference type="Gene3D" id="3.30.565.10">
    <property type="entry name" value="Histidine kinase-like ATPase, C-terminal domain"/>
    <property type="match status" value="1"/>
</dbReference>
<dbReference type="PRINTS" id="PR00344">
    <property type="entry name" value="BCTRLSENSOR"/>
</dbReference>
<keyword evidence="6" id="KW-0812">Transmembrane</keyword>
<dbReference type="InterPro" id="IPR005467">
    <property type="entry name" value="His_kinase_dom"/>
</dbReference>
<dbReference type="SMART" id="SM00388">
    <property type="entry name" value="HisKA"/>
    <property type="match status" value="1"/>
</dbReference>
<comment type="catalytic activity">
    <reaction evidence="1">
        <text>ATP + protein L-histidine = ADP + protein N-phospho-L-histidine.</text>
        <dbReference type="EC" id="2.7.13.3"/>
    </reaction>
</comment>
<dbReference type="InterPro" id="IPR004358">
    <property type="entry name" value="Sig_transdc_His_kin-like_C"/>
</dbReference>
<dbReference type="GO" id="GO:0004721">
    <property type="term" value="F:phosphoprotein phosphatase activity"/>
    <property type="evidence" value="ECO:0007669"/>
    <property type="project" value="TreeGrafter"/>
</dbReference>
<dbReference type="GO" id="GO:0000155">
    <property type="term" value="F:phosphorelay sensor kinase activity"/>
    <property type="evidence" value="ECO:0007669"/>
    <property type="project" value="InterPro"/>
</dbReference>
<dbReference type="SUPFAM" id="SSF47384">
    <property type="entry name" value="Homodimeric domain of signal transducing histidine kinase"/>
    <property type="match status" value="1"/>
</dbReference>
<dbReference type="AlphaFoldDB" id="A0A380XFL1"/>
<dbReference type="PANTHER" id="PTHR45453">
    <property type="entry name" value="PHOSPHATE REGULON SENSOR PROTEIN PHOR"/>
    <property type="match status" value="1"/>
</dbReference>
<dbReference type="EMBL" id="VDEM01000018">
    <property type="protein sequence ID" value="KAF0824167.1"/>
    <property type="molecule type" value="Genomic_DNA"/>
</dbReference>
<evidence type="ECO:0000313" key="14">
    <source>
        <dbReference type="Proteomes" id="UP000465778"/>
    </source>
</evidence>
<name>A0A380XFL1_CYTFI</name>
<keyword evidence="8" id="KW-0418">Kinase</keyword>
<evidence type="ECO:0000256" key="3">
    <source>
        <dbReference type="ARBA" id="ARBA00012438"/>
    </source>
</evidence>